<reference evidence="3" key="1">
    <citation type="journal article" date="2019" name="Int. J. Syst. Evol. Microbiol.">
        <title>The Global Catalogue of Microorganisms (GCM) 10K type strain sequencing project: providing services to taxonomists for standard genome sequencing and annotation.</title>
        <authorList>
            <consortium name="The Broad Institute Genomics Platform"/>
            <consortium name="The Broad Institute Genome Sequencing Center for Infectious Disease"/>
            <person name="Wu L."/>
            <person name="Ma J."/>
        </authorList>
    </citation>
    <scope>NUCLEOTIDE SEQUENCE [LARGE SCALE GENOMIC DNA]</scope>
    <source>
        <strain evidence="3">CCUG 53915</strain>
    </source>
</reference>
<keyword evidence="3" id="KW-1185">Reference proteome</keyword>
<dbReference type="RefSeq" id="WP_336822561.1">
    <property type="nucleotide sequence ID" value="NZ_JBHTLT010000016.1"/>
</dbReference>
<dbReference type="Pfam" id="PF13025">
    <property type="entry name" value="DUF3886"/>
    <property type="match status" value="1"/>
</dbReference>
<dbReference type="EMBL" id="JBHTLT010000016">
    <property type="protein sequence ID" value="MFD1204246.1"/>
    <property type="molecule type" value="Genomic_DNA"/>
</dbReference>
<dbReference type="Proteomes" id="UP001597231">
    <property type="component" value="Unassembled WGS sequence"/>
</dbReference>
<organism evidence="2 3">
    <name type="scientific">Sporosarcina contaminans</name>
    <dbReference type="NCBI Taxonomy" id="633403"/>
    <lineage>
        <taxon>Bacteria</taxon>
        <taxon>Bacillati</taxon>
        <taxon>Bacillota</taxon>
        <taxon>Bacilli</taxon>
        <taxon>Bacillales</taxon>
        <taxon>Caryophanaceae</taxon>
        <taxon>Sporosarcina</taxon>
    </lineage>
</organism>
<name>A0ABW3TTZ7_9BACL</name>
<sequence>MAKKKRTSQPSSSKADQEQLTIADTLGDDILLQLKEAKKQLTDKEQSELEAERERKRKERIEREKNKSFAELLDEYGDKGSKY</sequence>
<comment type="caution">
    <text evidence="2">The sequence shown here is derived from an EMBL/GenBank/DDBJ whole genome shotgun (WGS) entry which is preliminary data.</text>
</comment>
<dbReference type="InterPro" id="IPR024980">
    <property type="entry name" value="DUF3886"/>
</dbReference>
<feature type="region of interest" description="Disordered" evidence="1">
    <location>
        <begin position="39"/>
        <end position="67"/>
    </location>
</feature>
<protein>
    <submittedName>
        <fullName evidence="2">YqkE family protein</fullName>
    </submittedName>
</protein>
<proteinExistence type="predicted"/>
<gene>
    <name evidence="2" type="ORF">ACFQ38_03735</name>
</gene>
<evidence type="ECO:0000313" key="2">
    <source>
        <dbReference type="EMBL" id="MFD1204246.1"/>
    </source>
</evidence>
<accession>A0ABW3TTZ7</accession>
<evidence type="ECO:0000313" key="3">
    <source>
        <dbReference type="Proteomes" id="UP001597231"/>
    </source>
</evidence>
<evidence type="ECO:0000256" key="1">
    <source>
        <dbReference type="SAM" id="MobiDB-lite"/>
    </source>
</evidence>